<evidence type="ECO:0000256" key="4">
    <source>
        <dbReference type="ARBA" id="ARBA00022989"/>
    </source>
</evidence>
<evidence type="ECO:0000256" key="5">
    <source>
        <dbReference type="ARBA" id="ARBA00023136"/>
    </source>
</evidence>
<dbReference type="SUPFAM" id="SSF103481">
    <property type="entry name" value="Multidrug resistance efflux transporter EmrE"/>
    <property type="match status" value="2"/>
</dbReference>
<sequence>MVTAVLAVFLLQEKMSLLRILGTALSLFGVILTVTHGEWAVLAQLQFNFGDLLMFAAVCSWAGYSLYSRRVMQQYRLSPLMLTAYTFLICTLISIPFVLWENPASYLQQATVGGWLSILYMALFASVLGYLFHFIAIQKIGAPKAAIFINLVPVFTIVQSVFILGEPFDWLKLVSALIIISGVYLTTRPEPEPVQRSHQTKPDQTLGDS</sequence>
<accession>A0A645H6H2</accession>
<evidence type="ECO:0000313" key="8">
    <source>
        <dbReference type="EMBL" id="MPN31423.1"/>
    </source>
</evidence>
<comment type="caution">
    <text evidence="8">The sequence shown here is derived from an EMBL/GenBank/DDBJ whole genome shotgun (WGS) entry which is preliminary data.</text>
</comment>
<dbReference type="PANTHER" id="PTHR32322:SF18">
    <property type="entry name" value="S-ADENOSYLMETHIONINE_S-ADENOSYLHOMOCYSTEINE TRANSPORTER"/>
    <property type="match status" value="1"/>
</dbReference>
<evidence type="ECO:0000256" key="3">
    <source>
        <dbReference type="ARBA" id="ARBA00022692"/>
    </source>
</evidence>
<protein>
    <recommendedName>
        <fullName evidence="7">EamA domain-containing protein</fullName>
    </recommendedName>
</protein>
<comment type="subcellular location">
    <subcellularLocation>
        <location evidence="1">Cell membrane</location>
        <topology evidence="1">Multi-pass membrane protein</topology>
    </subcellularLocation>
</comment>
<feature type="transmembrane region" description="Helical" evidence="6">
    <location>
        <begin position="17"/>
        <end position="35"/>
    </location>
</feature>
<feature type="transmembrane region" description="Helical" evidence="6">
    <location>
        <begin position="112"/>
        <end position="133"/>
    </location>
</feature>
<feature type="transmembrane region" description="Helical" evidence="6">
    <location>
        <begin position="47"/>
        <end position="67"/>
    </location>
</feature>
<dbReference type="InterPro" id="IPR000620">
    <property type="entry name" value="EamA_dom"/>
</dbReference>
<feature type="transmembrane region" description="Helical" evidence="6">
    <location>
        <begin position="145"/>
        <end position="164"/>
    </location>
</feature>
<dbReference type="GO" id="GO:0005886">
    <property type="term" value="C:plasma membrane"/>
    <property type="evidence" value="ECO:0007669"/>
    <property type="project" value="UniProtKB-SubCell"/>
</dbReference>
<keyword evidence="5 6" id="KW-0472">Membrane</keyword>
<organism evidence="8">
    <name type="scientific">bioreactor metagenome</name>
    <dbReference type="NCBI Taxonomy" id="1076179"/>
    <lineage>
        <taxon>unclassified sequences</taxon>
        <taxon>metagenomes</taxon>
        <taxon>ecological metagenomes</taxon>
    </lineage>
</organism>
<dbReference type="InterPro" id="IPR037185">
    <property type="entry name" value="EmrE-like"/>
</dbReference>
<reference evidence="8" key="1">
    <citation type="submission" date="2019-08" db="EMBL/GenBank/DDBJ databases">
        <authorList>
            <person name="Kucharzyk K."/>
            <person name="Murdoch R.W."/>
            <person name="Higgins S."/>
            <person name="Loffler F."/>
        </authorList>
    </citation>
    <scope>NUCLEOTIDE SEQUENCE</scope>
</reference>
<dbReference type="Pfam" id="PF00892">
    <property type="entry name" value="EamA"/>
    <property type="match status" value="1"/>
</dbReference>
<keyword evidence="4 6" id="KW-1133">Transmembrane helix</keyword>
<gene>
    <name evidence="8" type="ORF">SDC9_178897</name>
</gene>
<feature type="domain" description="EamA" evidence="7">
    <location>
        <begin position="49"/>
        <end position="187"/>
    </location>
</feature>
<dbReference type="AlphaFoldDB" id="A0A645H6H2"/>
<dbReference type="Gene3D" id="1.10.3730.20">
    <property type="match status" value="1"/>
</dbReference>
<keyword evidence="3 6" id="KW-0812">Transmembrane</keyword>
<name>A0A645H6H2_9ZZZZ</name>
<evidence type="ECO:0000256" key="6">
    <source>
        <dbReference type="SAM" id="Phobius"/>
    </source>
</evidence>
<keyword evidence="2" id="KW-1003">Cell membrane</keyword>
<dbReference type="EMBL" id="VSSQ01082942">
    <property type="protein sequence ID" value="MPN31423.1"/>
    <property type="molecule type" value="Genomic_DNA"/>
</dbReference>
<dbReference type="PANTHER" id="PTHR32322">
    <property type="entry name" value="INNER MEMBRANE TRANSPORTER"/>
    <property type="match status" value="1"/>
</dbReference>
<evidence type="ECO:0000256" key="2">
    <source>
        <dbReference type="ARBA" id="ARBA00022475"/>
    </source>
</evidence>
<evidence type="ECO:0000256" key="1">
    <source>
        <dbReference type="ARBA" id="ARBA00004651"/>
    </source>
</evidence>
<dbReference type="InterPro" id="IPR050638">
    <property type="entry name" value="AA-Vitamin_Transporters"/>
</dbReference>
<feature type="transmembrane region" description="Helical" evidence="6">
    <location>
        <begin position="79"/>
        <end position="100"/>
    </location>
</feature>
<evidence type="ECO:0000259" key="7">
    <source>
        <dbReference type="Pfam" id="PF00892"/>
    </source>
</evidence>
<proteinExistence type="predicted"/>